<feature type="compositionally biased region" description="Low complexity" evidence="2">
    <location>
        <begin position="409"/>
        <end position="418"/>
    </location>
</feature>
<organism evidence="4 5">
    <name type="scientific">Oryzias latipes</name>
    <name type="common">Japanese rice fish</name>
    <name type="synonym">Japanese killifish</name>
    <dbReference type="NCBI Taxonomy" id="8090"/>
    <lineage>
        <taxon>Eukaryota</taxon>
        <taxon>Metazoa</taxon>
        <taxon>Chordata</taxon>
        <taxon>Craniata</taxon>
        <taxon>Vertebrata</taxon>
        <taxon>Euteleostomi</taxon>
        <taxon>Actinopterygii</taxon>
        <taxon>Neopterygii</taxon>
        <taxon>Teleostei</taxon>
        <taxon>Neoteleostei</taxon>
        <taxon>Acanthomorphata</taxon>
        <taxon>Ovalentaria</taxon>
        <taxon>Atherinomorphae</taxon>
        <taxon>Beloniformes</taxon>
        <taxon>Adrianichthyidae</taxon>
        <taxon>Oryziinae</taxon>
        <taxon>Oryzias</taxon>
    </lineage>
</organism>
<sequence length="622" mass="68509">MLCFPSCSEHLTDFSVLCLRLVMHLKTQLVRSELRWDAAGAVQTTRHRSLLVSQQGELLQTFGRSHGGAKHLPVGFISARRFCSNGVKSMSSAPLWILSSPPGADEDQGGFHQGPTDSDAAQNMWTVIRPGHVREKIAIFAAEERHSDVGSKEHAAASSTNSGAVTTLSRGIKTKGRWEGHSSAKRRHRSGKDPSVQQNRGVVDLEVQRQSSTDALQRSSWTRQSGGVRRDGEPLTSEEDEDQQKLSVVEMVAFLERRTCEQQPDCKPQLVLQRSSTTITLSKLTPPEVREEEPESVRVSELVAKLESECVRKVGGGVLRSSSLRRTVGRVLLAAADQSDAPHQPPSLSEGSIPPASPSTLQLQKPKSTACPPPAVATPPSTNLTTPISGEVDGSVTKTVTPPPHADQSEPLPGLLFLSLPSDEKAPPTLSEPRPSLYKSSFYLPWDQGQVTSATPRPTAVPLSRSASASQDFLEVRQRLQRLLAPQPYLLLLPHHLLVKIFLLLPTHSLAALKCSCSYFKFAIENYGIRPADSLWVSDPRYRDDPCKQCKRRYDPGDVSLCRWHHKPFCQALPYGPGYWMCCHSACRDSPGCNVGLHDNRWVPAFHSINVPIYRRSCNHDN</sequence>
<dbReference type="GeneTree" id="ENSGT00530000064222"/>
<keyword evidence="1" id="KW-0833">Ubl conjugation pathway</keyword>
<dbReference type="AlphaFoldDB" id="A0A3B3HW05"/>
<evidence type="ECO:0000256" key="2">
    <source>
        <dbReference type="SAM" id="MobiDB-lite"/>
    </source>
</evidence>
<feature type="compositionally biased region" description="Polar residues" evidence="2">
    <location>
        <begin position="157"/>
        <end position="169"/>
    </location>
</feature>
<accession>A0A3B3HW05</accession>
<dbReference type="PROSITE" id="PS50181">
    <property type="entry name" value="FBOX"/>
    <property type="match status" value="1"/>
</dbReference>
<reference evidence="4" key="3">
    <citation type="submission" date="2025-09" db="UniProtKB">
        <authorList>
            <consortium name="Ensembl"/>
        </authorList>
    </citation>
    <scope>IDENTIFICATION</scope>
    <source>
        <strain evidence="4">Hd-rR</strain>
    </source>
</reference>
<dbReference type="PANTHER" id="PTHR16271:SF11">
    <property type="entry name" value="F-BOX ONLY PROTEIN 34"/>
    <property type="match status" value="1"/>
</dbReference>
<protein>
    <submittedName>
        <fullName evidence="4">F-box protein 34</fullName>
    </submittedName>
</protein>
<dbReference type="InterPro" id="IPR039594">
    <property type="entry name" value="FBXO34/46"/>
</dbReference>
<feature type="region of interest" description="Disordered" evidence="2">
    <location>
        <begin position="337"/>
        <end position="418"/>
    </location>
</feature>
<dbReference type="Bgee" id="ENSORLG00000023986">
    <property type="expression patterns" value="Expressed in blastula and 14 other cell types or tissues"/>
</dbReference>
<evidence type="ECO:0000313" key="4">
    <source>
        <dbReference type="Ensembl" id="ENSORLP00000036017.1"/>
    </source>
</evidence>
<feature type="region of interest" description="Disordered" evidence="2">
    <location>
        <begin position="145"/>
        <end position="243"/>
    </location>
</feature>
<evidence type="ECO:0000313" key="5">
    <source>
        <dbReference type="Proteomes" id="UP000001038"/>
    </source>
</evidence>
<evidence type="ECO:0000256" key="1">
    <source>
        <dbReference type="ARBA" id="ARBA00022786"/>
    </source>
</evidence>
<dbReference type="InParanoid" id="A0A3B3HW05"/>
<dbReference type="Ensembl" id="ENSORLT00000041852.1">
    <property type="protein sequence ID" value="ENSORLP00000036017.1"/>
    <property type="gene ID" value="ENSORLG00000023986.1"/>
</dbReference>
<dbReference type="STRING" id="8090.ENSORLP00000036017"/>
<feature type="domain" description="F-box" evidence="3">
    <location>
        <begin position="487"/>
        <end position="539"/>
    </location>
</feature>
<dbReference type="SUPFAM" id="SSF81383">
    <property type="entry name" value="F-box domain"/>
    <property type="match status" value="1"/>
</dbReference>
<keyword evidence="5" id="KW-1185">Reference proteome</keyword>
<reference evidence="4" key="2">
    <citation type="submission" date="2025-08" db="UniProtKB">
        <authorList>
            <consortium name="Ensembl"/>
        </authorList>
    </citation>
    <scope>IDENTIFICATION</scope>
    <source>
        <strain evidence="4">Hd-rR</strain>
    </source>
</reference>
<feature type="compositionally biased region" description="Polar residues" evidence="2">
    <location>
        <begin position="208"/>
        <end position="225"/>
    </location>
</feature>
<name>A0A3B3HW05_ORYLA</name>
<dbReference type="InterPro" id="IPR001810">
    <property type="entry name" value="F-box_dom"/>
</dbReference>
<dbReference type="InterPro" id="IPR036047">
    <property type="entry name" value="F-box-like_dom_sf"/>
</dbReference>
<evidence type="ECO:0000259" key="3">
    <source>
        <dbReference type="PROSITE" id="PS50181"/>
    </source>
</evidence>
<reference evidence="4 5" key="1">
    <citation type="journal article" date="2007" name="Nature">
        <title>The medaka draft genome and insights into vertebrate genome evolution.</title>
        <authorList>
            <person name="Kasahara M."/>
            <person name="Naruse K."/>
            <person name="Sasaki S."/>
            <person name="Nakatani Y."/>
            <person name="Qu W."/>
            <person name="Ahsan B."/>
            <person name="Yamada T."/>
            <person name="Nagayasu Y."/>
            <person name="Doi K."/>
            <person name="Kasai Y."/>
            <person name="Jindo T."/>
            <person name="Kobayashi D."/>
            <person name="Shimada A."/>
            <person name="Toyoda A."/>
            <person name="Kuroki Y."/>
            <person name="Fujiyama A."/>
            <person name="Sasaki T."/>
            <person name="Shimizu A."/>
            <person name="Asakawa S."/>
            <person name="Shimizu N."/>
            <person name="Hashimoto S."/>
            <person name="Yang J."/>
            <person name="Lee Y."/>
            <person name="Matsushima K."/>
            <person name="Sugano S."/>
            <person name="Sakaizumi M."/>
            <person name="Narita T."/>
            <person name="Ohishi K."/>
            <person name="Haga S."/>
            <person name="Ohta F."/>
            <person name="Nomoto H."/>
            <person name="Nogata K."/>
            <person name="Morishita T."/>
            <person name="Endo T."/>
            <person name="Shin-I T."/>
            <person name="Takeda H."/>
            <person name="Morishita S."/>
            <person name="Kohara Y."/>
        </authorList>
    </citation>
    <scope>NUCLEOTIDE SEQUENCE [LARGE SCALE GENOMIC DNA]</scope>
    <source>
        <strain evidence="4 5">Hd-rR</strain>
    </source>
</reference>
<proteinExistence type="predicted"/>
<gene>
    <name evidence="4" type="primary">fbxo34</name>
</gene>
<feature type="compositionally biased region" description="Basic and acidic residues" evidence="2">
    <location>
        <begin position="145"/>
        <end position="155"/>
    </location>
</feature>
<dbReference type="Pfam" id="PF00646">
    <property type="entry name" value="F-box"/>
    <property type="match status" value="1"/>
</dbReference>
<feature type="compositionally biased region" description="Polar residues" evidence="2">
    <location>
        <begin position="358"/>
        <end position="367"/>
    </location>
</feature>
<dbReference type="Proteomes" id="UP000001038">
    <property type="component" value="Chromosome 22"/>
</dbReference>
<dbReference type="PANTHER" id="PTHR16271">
    <property type="entry name" value="F-BOX ONLY PROTEIN 34/46 FAMILY MEMBER"/>
    <property type="match status" value="1"/>
</dbReference>